<evidence type="ECO:0000313" key="1">
    <source>
        <dbReference type="EMBL" id="KAF7824100.1"/>
    </source>
</evidence>
<keyword evidence="2" id="KW-1185">Reference proteome</keyword>
<dbReference type="AlphaFoldDB" id="A0A834TLL8"/>
<proteinExistence type="predicted"/>
<accession>A0A834TLL8</accession>
<dbReference type="EMBL" id="JAAIUW010000007">
    <property type="protein sequence ID" value="KAF7824100.1"/>
    <property type="molecule type" value="Genomic_DNA"/>
</dbReference>
<comment type="caution">
    <text evidence="1">The sequence shown here is derived from an EMBL/GenBank/DDBJ whole genome shotgun (WGS) entry which is preliminary data.</text>
</comment>
<dbReference type="Proteomes" id="UP000634136">
    <property type="component" value="Unassembled WGS sequence"/>
</dbReference>
<evidence type="ECO:0000313" key="2">
    <source>
        <dbReference type="Proteomes" id="UP000634136"/>
    </source>
</evidence>
<gene>
    <name evidence="1" type="ORF">G2W53_022244</name>
</gene>
<protein>
    <submittedName>
        <fullName evidence="1">Uncharacterized protein</fullName>
    </submittedName>
</protein>
<organism evidence="1 2">
    <name type="scientific">Senna tora</name>
    <dbReference type="NCBI Taxonomy" id="362788"/>
    <lineage>
        <taxon>Eukaryota</taxon>
        <taxon>Viridiplantae</taxon>
        <taxon>Streptophyta</taxon>
        <taxon>Embryophyta</taxon>
        <taxon>Tracheophyta</taxon>
        <taxon>Spermatophyta</taxon>
        <taxon>Magnoliopsida</taxon>
        <taxon>eudicotyledons</taxon>
        <taxon>Gunneridae</taxon>
        <taxon>Pentapetalae</taxon>
        <taxon>rosids</taxon>
        <taxon>fabids</taxon>
        <taxon>Fabales</taxon>
        <taxon>Fabaceae</taxon>
        <taxon>Caesalpinioideae</taxon>
        <taxon>Cassia clade</taxon>
        <taxon>Senna</taxon>
    </lineage>
</organism>
<name>A0A834TLL8_9FABA</name>
<dbReference type="OrthoDB" id="1435111at2759"/>
<reference evidence="1" key="1">
    <citation type="submission" date="2020-09" db="EMBL/GenBank/DDBJ databases">
        <title>Genome-Enabled Discovery of Anthraquinone Biosynthesis in Senna tora.</title>
        <authorList>
            <person name="Kang S.-H."/>
            <person name="Pandey R.P."/>
            <person name="Lee C.-M."/>
            <person name="Sim J.-S."/>
            <person name="Jeong J.-T."/>
            <person name="Choi B.-S."/>
            <person name="Jung M."/>
            <person name="Ginzburg D."/>
            <person name="Zhao K."/>
            <person name="Won S.Y."/>
            <person name="Oh T.-J."/>
            <person name="Yu Y."/>
            <person name="Kim N.-H."/>
            <person name="Lee O.R."/>
            <person name="Lee T.-H."/>
            <person name="Bashyal P."/>
            <person name="Kim T.-S."/>
            <person name="Lee W.-H."/>
            <person name="Kawkins C."/>
            <person name="Kim C.-K."/>
            <person name="Kim J.S."/>
            <person name="Ahn B.O."/>
            <person name="Rhee S.Y."/>
            <person name="Sohng J.K."/>
        </authorList>
    </citation>
    <scope>NUCLEOTIDE SEQUENCE</scope>
    <source>
        <tissue evidence="1">Leaf</tissue>
    </source>
</reference>
<sequence>MEQTSRLEGKLAGNKTLIKSVVQAISSYVMSIVKLPKSFCAILSSMVAKFWWSQPKSFCATLSSMVAKFWWSQGKKERNPLGGLGGVGEE</sequence>